<organism evidence="3 4">
    <name type="scientific">Symbiodinium microadriaticum</name>
    <name type="common">Dinoflagellate</name>
    <name type="synonym">Zooxanthella microadriatica</name>
    <dbReference type="NCBI Taxonomy" id="2951"/>
    <lineage>
        <taxon>Eukaryota</taxon>
        <taxon>Sar</taxon>
        <taxon>Alveolata</taxon>
        <taxon>Dinophyceae</taxon>
        <taxon>Suessiales</taxon>
        <taxon>Symbiodiniaceae</taxon>
        <taxon>Symbiodinium</taxon>
    </lineage>
</organism>
<feature type="compositionally biased region" description="Low complexity" evidence="1">
    <location>
        <begin position="200"/>
        <end position="214"/>
    </location>
</feature>
<evidence type="ECO:0000256" key="1">
    <source>
        <dbReference type="SAM" id="MobiDB-lite"/>
    </source>
</evidence>
<keyword evidence="4" id="KW-1185">Reference proteome</keyword>
<dbReference type="InterPro" id="IPR011249">
    <property type="entry name" value="Metalloenz_LuxS/M16"/>
</dbReference>
<dbReference type="GO" id="GO:0046872">
    <property type="term" value="F:metal ion binding"/>
    <property type="evidence" value="ECO:0007669"/>
    <property type="project" value="InterPro"/>
</dbReference>
<dbReference type="Gene3D" id="3.30.830.10">
    <property type="entry name" value="Metalloenzyme, LuxS/M16 peptidase-like"/>
    <property type="match status" value="1"/>
</dbReference>
<sequence length="469" mass="51753">MPCAETVGASWAAVATDSATFRRLSFLEKAIDDAGEFAKKMVAEMHHPLDYSGAMMESVLKSEMREIVDCRESAEIGSSEILQPCQQELQEELCLEHQIANWTVEDLQSFHIRWYVPENATLFIVGDVDEDIAVEKVEQTFNSISSVSALISSTGMSTVHKSATVDPRLATGQPWDLDATSLLRPAIEGFVEPIDGPEEGNGSRSGSSGLGNASCQQEVNVSTNDLLQGMQIAWAAKMPMVPARTVDDLSEWLCQRLVVEVGDLEWQLELITIVVKRHVRFQLGLGAKSRTVSEWIRCCKKSLPSPPMVWHKRLDLAKRMTLDRVKEAGTSREVVDASSQDVSIGQEAMIASFPGSHLLTEAPAFSQALVKAAEEIDLARFNQAVKPGNFTTVSTAMTQVTEELTGRKAAGVQFQESVLRNIDELDESEAGQNGDTAAYGLRLRLERSFRSLWKSSGQWDSQWIFIVQL</sequence>
<evidence type="ECO:0000259" key="2">
    <source>
        <dbReference type="Pfam" id="PF05193"/>
    </source>
</evidence>
<comment type="caution">
    <text evidence="3">The sequence shown here is derived from an EMBL/GenBank/DDBJ whole genome shotgun (WGS) entry which is preliminary data.</text>
</comment>
<dbReference type="Pfam" id="PF05193">
    <property type="entry name" value="Peptidase_M16_C"/>
    <property type="match status" value="1"/>
</dbReference>
<evidence type="ECO:0000313" key="3">
    <source>
        <dbReference type="EMBL" id="OLQ13626.1"/>
    </source>
</evidence>
<dbReference type="EMBL" id="LSRX01000025">
    <property type="protein sequence ID" value="OLQ13626.1"/>
    <property type="molecule type" value="Genomic_DNA"/>
</dbReference>
<dbReference type="InterPro" id="IPR007863">
    <property type="entry name" value="Peptidase_M16_C"/>
</dbReference>
<dbReference type="OMA" id="SEWIRCC"/>
<dbReference type="AlphaFoldDB" id="A0A1Q9F1Q6"/>
<protein>
    <recommendedName>
        <fullName evidence="2">Peptidase M16 C-terminal domain-containing protein</fullName>
    </recommendedName>
</protein>
<feature type="domain" description="Peptidase M16 C-terminal" evidence="2">
    <location>
        <begin position="101"/>
        <end position="148"/>
    </location>
</feature>
<reference evidence="3 4" key="1">
    <citation type="submission" date="2016-02" db="EMBL/GenBank/DDBJ databases">
        <title>Genome analysis of coral dinoflagellate symbionts highlights evolutionary adaptations to a symbiotic lifestyle.</title>
        <authorList>
            <person name="Aranda M."/>
            <person name="Li Y."/>
            <person name="Liew Y.J."/>
            <person name="Baumgarten S."/>
            <person name="Simakov O."/>
            <person name="Wilson M."/>
            <person name="Piel J."/>
            <person name="Ashoor H."/>
            <person name="Bougouffa S."/>
            <person name="Bajic V.B."/>
            <person name="Ryu T."/>
            <person name="Ravasi T."/>
            <person name="Bayer T."/>
            <person name="Micklem G."/>
            <person name="Kim H."/>
            <person name="Bhak J."/>
            <person name="Lajeunesse T.C."/>
            <person name="Voolstra C.R."/>
        </authorList>
    </citation>
    <scope>NUCLEOTIDE SEQUENCE [LARGE SCALE GENOMIC DNA]</scope>
    <source>
        <strain evidence="3 4">CCMP2467</strain>
    </source>
</reference>
<dbReference type="SUPFAM" id="SSF63411">
    <property type="entry name" value="LuxS/MPP-like metallohydrolase"/>
    <property type="match status" value="2"/>
</dbReference>
<feature type="region of interest" description="Disordered" evidence="1">
    <location>
        <begin position="191"/>
        <end position="214"/>
    </location>
</feature>
<dbReference type="OrthoDB" id="952271at2759"/>
<evidence type="ECO:0000313" key="4">
    <source>
        <dbReference type="Proteomes" id="UP000186817"/>
    </source>
</evidence>
<accession>A0A1Q9F1Q6</accession>
<proteinExistence type="predicted"/>
<name>A0A1Q9F1Q6_SYMMI</name>
<gene>
    <name evidence="3" type="ORF">AK812_SmicGene2280</name>
</gene>
<dbReference type="Proteomes" id="UP000186817">
    <property type="component" value="Unassembled WGS sequence"/>
</dbReference>